<organism evidence="1 2">
    <name type="scientific">Salegentibacter maritimus</name>
    <dbReference type="NCBI Taxonomy" id="2794347"/>
    <lineage>
        <taxon>Bacteria</taxon>
        <taxon>Pseudomonadati</taxon>
        <taxon>Bacteroidota</taxon>
        <taxon>Flavobacteriia</taxon>
        <taxon>Flavobacteriales</taxon>
        <taxon>Flavobacteriaceae</taxon>
        <taxon>Salegentibacter</taxon>
    </lineage>
</organism>
<comment type="caution">
    <text evidence="1">The sequence shown here is derived from an EMBL/GenBank/DDBJ whole genome shotgun (WGS) entry which is preliminary data.</text>
</comment>
<reference evidence="1 2" key="1">
    <citation type="submission" date="2020-12" db="EMBL/GenBank/DDBJ databases">
        <title>Salegentibacter orientalis sp. nov., isolated from costal sediment.</title>
        <authorList>
            <person name="Lian F.-B."/>
        </authorList>
    </citation>
    <scope>NUCLEOTIDE SEQUENCE [LARGE SCALE GENOMIC DNA]</scope>
    <source>
        <strain evidence="1 2">F60176</strain>
    </source>
</reference>
<protein>
    <submittedName>
        <fullName evidence="1">DUF2851 family protein</fullName>
    </submittedName>
</protein>
<name>A0ABS0TBY1_9FLAO</name>
<proteinExistence type="predicted"/>
<dbReference type="InterPro" id="IPR021272">
    <property type="entry name" value="DUF2851"/>
</dbReference>
<dbReference type="Proteomes" id="UP000635665">
    <property type="component" value="Unassembled WGS sequence"/>
</dbReference>
<gene>
    <name evidence="1" type="ORF">I6U50_00570</name>
</gene>
<accession>A0ABS0TBY1</accession>
<keyword evidence="2" id="KW-1185">Reference proteome</keyword>
<dbReference type="Pfam" id="PF11013">
    <property type="entry name" value="DUF2851"/>
    <property type="match status" value="1"/>
</dbReference>
<evidence type="ECO:0000313" key="2">
    <source>
        <dbReference type="Proteomes" id="UP000635665"/>
    </source>
</evidence>
<sequence length="426" mass="50060">MREDFLHYLWKYKKFDFTNAVTTQGEKVLLIDTGTHNYNSGPDFFNARVKIGDQVWAGNVELHIKASDWYFHQHENDRNYDNVILHVVWEDDVEVQRRNKSTIPALSLKNLVDRSLISGYQKLFVSSQNWINCGKSFKNTSSFTLRHWQERLYIERLEEKSVLIQDLLKKSGNNWEAVLFQMLAKNFGLNLNGDAFLSMAQSFKFSVLQKASQNNLQMEALLFGQCGLLEKQLNIPYFLELKKEYAYLSHKYKLSNLGVIRPKFFRLRPDNFPNIRLSQLASLYHKHRKLFSELIVSKSLEVVYQILEIETSNFWKTHFTFQKKHKERRKSLSLAYKNLLLINTIIPLQFCYSKAMGNGKVEELISLMEQLPPENNKIIQNYNELKKDCVENSLHSQAMVQLKQRYCEFNKCLDCAIGVKLLQRKA</sequence>
<dbReference type="RefSeq" id="WP_198637476.1">
    <property type="nucleotide sequence ID" value="NZ_JAEHNY010000001.1"/>
</dbReference>
<evidence type="ECO:0000313" key="1">
    <source>
        <dbReference type="EMBL" id="MBI6118508.1"/>
    </source>
</evidence>
<dbReference type="EMBL" id="JAEHNY010000001">
    <property type="protein sequence ID" value="MBI6118508.1"/>
    <property type="molecule type" value="Genomic_DNA"/>
</dbReference>